<dbReference type="AlphaFoldDB" id="A0A7W3J9U7"/>
<feature type="compositionally biased region" description="Low complexity" evidence="1">
    <location>
        <begin position="59"/>
        <end position="84"/>
    </location>
</feature>
<gene>
    <name evidence="3" type="ORF">FHX71_002880</name>
</gene>
<comment type="caution">
    <text evidence="3">The sequence shown here is derived from an EMBL/GenBank/DDBJ whole genome shotgun (WGS) entry which is preliminary data.</text>
</comment>
<keyword evidence="4" id="KW-1185">Reference proteome</keyword>
<evidence type="ECO:0008006" key="5">
    <source>
        <dbReference type="Google" id="ProtNLM"/>
    </source>
</evidence>
<keyword evidence="2" id="KW-0472">Membrane</keyword>
<protein>
    <recommendedName>
        <fullName evidence="5">LPXTG-motif cell wall-anchored protein</fullName>
    </recommendedName>
</protein>
<proteinExistence type="predicted"/>
<dbReference type="Proteomes" id="UP000540568">
    <property type="component" value="Unassembled WGS sequence"/>
</dbReference>
<feature type="transmembrane region" description="Helical" evidence="2">
    <location>
        <begin position="833"/>
        <end position="855"/>
    </location>
</feature>
<feature type="region of interest" description="Disordered" evidence="1">
    <location>
        <begin position="32"/>
        <end position="148"/>
    </location>
</feature>
<feature type="compositionally biased region" description="Pro residues" evidence="1">
    <location>
        <begin position="791"/>
        <end position="812"/>
    </location>
</feature>
<evidence type="ECO:0000313" key="3">
    <source>
        <dbReference type="EMBL" id="MBA8808938.1"/>
    </source>
</evidence>
<sequence length="866" mass="94637">MWSTDPSARRPHRWFVGILAALLVLSPGLVSASAAGAVQAEVSDATPGPGASPEPSLEPSPAGSSPVPEPSVSGSPDPGEAGSEPAEEPETEPSTEPDAEPGANRPAAEDDPADVDPLAAPKVPTTCGKTYNIKGTPKPGTLPGERPGGVYEFRSKGDVARTYDLNWPRLSLSGLKAPTPAELAAISLTKKYANATPEHAYQYWAKHVAAHQKKGTDPGTFDDYLAYRYINGEGNGRRGPAYEQDVAEFMELGGTEWFCQYSIKENHRALFNEIRREIHAEEVARHKAEGKTDAQAKRLADKFVKSDRVVDFARRTAGGELRHVMDAKAGKVQNAWQERFDQKLAQKTGARATVVGRSITAADIDRLASRGIGHHTYAPVERRVYVPTRSTAVPTAFRTTRIPGANLHMFPQSPVSDLARQSGRTPEDARRIADAFRRAPSAGNAVRSPGGIDWTSLELRYITEPVEGEGMEYSFKAGLNDDEANPSFGGQGRLDLASDSFFTWLALHPNRFWVNLHPDQPDVIVDDKFAETDAGRVLLEADLEMKHDFARLMAPGNPVGDRFWDSLAHVNGAPCWSGYRMWIEPHPAQVREEDGRFYIIDAPLNVSAEPWDTLPGEECDQPQWVQDHNDRQIQELIAPEVERIVNEDERYAELRTVYTSRVAAEWVKERNAERPGAYASIIGSDDAAAWPSRTEWDRDAIFADYRRSYYEGDFHFTREYEQDGVVLEYEFYTGGVTFDRQPKENIDRTKFRTEHPEMPVTTRQSTLETVRYGDGGTGYLGGDTVVVSDPGPTPGPTTTPPPGPPTPAPPPGTGDGGDHADRPDGQLAATGSAGTGVVVLVAVLLVLGGAALIVWSRYRRAGTASL</sequence>
<reference evidence="3 4" key="1">
    <citation type="submission" date="2020-07" db="EMBL/GenBank/DDBJ databases">
        <title>Sequencing the genomes of 1000 actinobacteria strains.</title>
        <authorList>
            <person name="Klenk H.-P."/>
        </authorList>
    </citation>
    <scope>NUCLEOTIDE SEQUENCE [LARGE SCALE GENOMIC DNA]</scope>
    <source>
        <strain evidence="3 4">DSM 44121</strain>
    </source>
</reference>
<evidence type="ECO:0000313" key="4">
    <source>
        <dbReference type="Proteomes" id="UP000540568"/>
    </source>
</evidence>
<evidence type="ECO:0000256" key="2">
    <source>
        <dbReference type="SAM" id="Phobius"/>
    </source>
</evidence>
<keyword evidence="2" id="KW-1133">Transmembrane helix</keyword>
<evidence type="ECO:0000256" key="1">
    <source>
        <dbReference type="SAM" id="MobiDB-lite"/>
    </source>
</evidence>
<dbReference type="EMBL" id="JACGWV010000001">
    <property type="protein sequence ID" value="MBA8808938.1"/>
    <property type="molecule type" value="Genomic_DNA"/>
</dbReference>
<feature type="region of interest" description="Disordered" evidence="1">
    <location>
        <begin position="778"/>
        <end position="829"/>
    </location>
</feature>
<organism evidence="3 4">
    <name type="scientific">Promicromonospora sukumoe</name>
    <dbReference type="NCBI Taxonomy" id="88382"/>
    <lineage>
        <taxon>Bacteria</taxon>
        <taxon>Bacillati</taxon>
        <taxon>Actinomycetota</taxon>
        <taxon>Actinomycetes</taxon>
        <taxon>Micrococcales</taxon>
        <taxon>Promicromonosporaceae</taxon>
        <taxon>Promicromonospora</taxon>
    </lineage>
</organism>
<feature type="compositionally biased region" description="Acidic residues" evidence="1">
    <location>
        <begin position="85"/>
        <end position="99"/>
    </location>
</feature>
<name>A0A7W3J9U7_9MICO</name>
<dbReference type="RefSeq" id="WP_182617381.1">
    <property type="nucleotide sequence ID" value="NZ_BAAATF010000003.1"/>
</dbReference>
<accession>A0A7W3J9U7</accession>
<keyword evidence="2" id="KW-0812">Transmembrane</keyword>